<evidence type="ECO:0000313" key="11">
    <source>
        <dbReference type="Proteomes" id="UP000008631"/>
    </source>
</evidence>
<dbReference type="InterPro" id="IPR036791">
    <property type="entry name" value="Ribosomal_bL9_C_sf"/>
</dbReference>
<evidence type="ECO:0000256" key="1">
    <source>
        <dbReference type="ARBA" id="ARBA00010605"/>
    </source>
</evidence>
<feature type="region of interest" description="Disordered" evidence="8">
    <location>
        <begin position="1"/>
        <end position="45"/>
    </location>
</feature>
<feature type="compositionally biased region" description="Low complexity" evidence="8">
    <location>
        <begin position="1"/>
        <end position="28"/>
    </location>
</feature>
<dbReference type="GO" id="GO:1990904">
    <property type="term" value="C:ribonucleoprotein complex"/>
    <property type="evidence" value="ECO:0007669"/>
    <property type="project" value="UniProtKB-KW"/>
</dbReference>
<sequence>MAKSAANAKAKSATGGSAKVKGGAAVASPPRQPGVERRRNHPMRPKNGYYQVILTQAVPHVGQPGDLVKVRAGFARNYLLPMGLATFATPHNVRIVERHKIRLRQLEEARRAELLNIAAQINQTKLYVTELSNADGYLYGSVNADRIASELQALNFPVTADQVRLDGTIKQLGNYKVNLHLGQDVDAIVELWVMPADIDQPA</sequence>
<dbReference type="SUPFAM" id="SSF55653">
    <property type="entry name" value="Ribosomal protein L9 C-domain"/>
    <property type="match status" value="1"/>
</dbReference>
<dbReference type="InterPro" id="IPR020069">
    <property type="entry name" value="Ribosomal_bL9_C"/>
</dbReference>
<comment type="function">
    <text evidence="7">Binds to the 23S rRNA.</text>
</comment>
<dbReference type="GO" id="GO:0019843">
    <property type="term" value="F:rRNA binding"/>
    <property type="evidence" value="ECO:0007669"/>
    <property type="project" value="UniProtKB-UniRule"/>
</dbReference>
<dbReference type="KEGG" id="ipa:Isop_2878"/>
<evidence type="ECO:0000256" key="6">
    <source>
        <dbReference type="ARBA" id="ARBA00035292"/>
    </source>
</evidence>
<keyword evidence="11" id="KW-1185">Reference proteome</keyword>
<dbReference type="HAMAP" id="MF_00503">
    <property type="entry name" value="Ribosomal_bL9"/>
    <property type="match status" value="1"/>
</dbReference>
<dbReference type="FunCoup" id="E8R1M5">
    <property type="interactions" value="614"/>
</dbReference>
<keyword evidence="2 7" id="KW-0699">rRNA-binding</keyword>
<evidence type="ECO:0000259" key="9">
    <source>
        <dbReference type="PROSITE" id="PS00651"/>
    </source>
</evidence>
<reference evidence="10 11" key="2">
    <citation type="journal article" date="2011" name="Stand. Genomic Sci.">
        <title>Complete genome sequence of Isosphaera pallida type strain (IS1B).</title>
        <authorList>
            <consortium name="US DOE Joint Genome Institute (JGI-PGF)"/>
            <person name="Goker M."/>
            <person name="Cleland D."/>
            <person name="Saunders E."/>
            <person name="Lapidus A."/>
            <person name="Nolan M."/>
            <person name="Lucas S."/>
            <person name="Hammon N."/>
            <person name="Deshpande S."/>
            <person name="Cheng J.F."/>
            <person name="Tapia R."/>
            <person name="Han C."/>
            <person name="Goodwin L."/>
            <person name="Pitluck S."/>
            <person name="Liolios K."/>
            <person name="Pagani I."/>
            <person name="Ivanova N."/>
            <person name="Mavromatis K."/>
            <person name="Pati A."/>
            <person name="Chen A."/>
            <person name="Palaniappan K."/>
            <person name="Land M."/>
            <person name="Hauser L."/>
            <person name="Chang Y.J."/>
            <person name="Jeffries C.D."/>
            <person name="Detter J.C."/>
            <person name="Beck B."/>
            <person name="Woyke T."/>
            <person name="Bristow J."/>
            <person name="Eisen J.A."/>
            <person name="Markowitz V."/>
            <person name="Hugenholtz P."/>
            <person name="Kyrpides N.C."/>
            <person name="Klenk H.P."/>
        </authorList>
    </citation>
    <scope>NUCLEOTIDE SEQUENCE [LARGE SCALE GENOMIC DNA]</scope>
    <source>
        <strain evidence="11">ATCC 43644 / DSM 9630 / IS1B</strain>
    </source>
</reference>
<keyword evidence="3 7" id="KW-0694">RNA-binding</keyword>
<dbReference type="SUPFAM" id="SSF55658">
    <property type="entry name" value="L9 N-domain-like"/>
    <property type="match status" value="1"/>
</dbReference>
<dbReference type="InParanoid" id="E8R1M5"/>
<dbReference type="InterPro" id="IPR020070">
    <property type="entry name" value="Ribosomal_bL9_N"/>
</dbReference>
<dbReference type="GO" id="GO:0006412">
    <property type="term" value="P:translation"/>
    <property type="evidence" value="ECO:0007669"/>
    <property type="project" value="UniProtKB-UniRule"/>
</dbReference>
<evidence type="ECO:0000256" key="8">
    <source>
        <dbReference type="SAM" id="MobiDB-lite"/>
    </source>
</evidence>
<dbReference type="Gene3D" id="3.10.430.100">
    <property type="entry name" value="Ribosomal protein L9, C-terminal domain"/>
    <property type="match status" value="1"/>
</dbReference>
<evidence type="ECO:0000256" key="5">
    <source>
        <dbReference type="ARBA" id="ARBA00023274"/>
    </source>
</evidence>
<dbReference type="Pfam" id="PF01281">
    <property type="entry name" value="Ribosomal_L9_N"/>
    <property type="match status" value="1"/>
</dbReference>
<dbReference type="InterPro" id="IPR000244">
    <property type="entry name" value="Ribosomal_bL9"/>
</dbReference>
<accession>E8R1M5</accession>
<reference key="1">
    <citation type="submission" date="2010-11" db="EMBL/GenBank/DDBJ databases">
        <title>The complete sequence of chromosome of Isophaera pallida ATCC 43644.</title>
        <authorList>
            <consortium name="US DOE Joint Genome Institute (JGI-PGF)"/>
            <person name="Lucas S."/>
            <person name="Copeland A."/>
            <person name="Lapidus A."/>
            <person name="Bruce D."/>
            <person name="Goodwin L."/>
            <person name="Pitluck S."/>
            <person name="Kyrpides N."/>
            <person name="Mavromatis K."/>
            <person name="Pagani I."/>
            <person name="Ivanova N."/>
            <person name="Saunders E."/>
            <person name="Brettin T."/>
            <person name="Detter J.C."/>
            <person name="Han C."/>
            <person name="Tapia R."/>
            <person name="Land M."/>
            <person name="Hauser L."/>
            <person name="Markowitz V."/>
            <person name="Cheng J.-F."/>
            <person name="Hugenholtz P."/>
            <person name="Woyke T."/>
            <person name="Wu D."/>
            <person name="Eisen J.A."/>
        </authorList>
    </citation>
    <scope>NUCLEOTIDE SEQUENCE</scope>
    <source>
        <strain>ATCC 43644</strain>
    </source>
</reference>
<dbReference type="EMBL" id="CP002353">
    <property type="protein sequence ID" value="ADV63443.1"/>
    <property type="molecule type" value="Genomic_DNA"/>
</dbReference>
<protein>
    <recommendedName>
        <fullName evidence="6 7">Large ribosomal subunit protein bL9</fullName>
    </recommendedName>
</protein>
<proteinExistence type="inferred from homology"/>
<keyword evidence="5 7" id="KW-0687">Ribonucleoprotein</keyword>
<dbReference type="Pfam" id="PF03948">
    <property type="entry name" value="Ribosomal_L9_C"/>
    <property type="match status" value="1"/>
</dbReference>
<keyword evidence="4 7" id="KW-0689">Ribosomal protein</keyword>
<dbReference type="PANTHER" id="PTHR21368">
    <property type="entry name" value="50S RIBOSOMAL PROTEIN L9"/>
    <property type="match status" value="1"/>
</dbReference>
<dbReference type="GO" id="GO:0005840">
    <property type="term" value="C:ribosome"/>
    <property type="evidence" value="ECO:0007669"/>
    <property type="project" value="UniProtKB-KW"/>
</dbReference>
<comment type="similarity">
    <text evidence="1 7">Belongs to the bacterial ribosomal protein bL9 family.</text>
</comment>
<dbReference type="STRING" id="575540.Isop_2878"/>
<evidence type="ECO:0000256" key="7">
    <source>
        <dbReference type="HAMAP-Rule" id="MF_00503"/>
    </source>
</evidence>
<dbReference type="OrthoDB" id="9788336at2"/>
<evidence type="ECO:0000256" key="4">
    <source>
        <dbReference type="ARBA" id="ARBA00022980"/>
    </source>
</evidence>
<dbReference type="InterPro" id="IPR009027">
    <property type="entry name" value="Ribosomal_bL9/RNase_H1_N"/>
</dbReference>
<dbReference type="eggNOG" id="COG0359">
    <property type="taxonomic scope" value="Bacteria"/>
</dbReference>
<gene>
    <name evidence="7" type="primary">rplI</name>
    <name evidence="10" type="ordered locus">Isop_2878</name>
</gene>
<dbReference type="InterPro" id="IPR036935">
    <property type="entry name" value="Ribosomal_bL9_N_sf"/>
</dbReference>
<dbReference type="GO" id="GO:0003735">
    <property type="term" value="F:structural constituent of ribosome"/>
    <property type="evidence" value="ECO:0007669"/>
    <property type="project" value="InterPro"/>
</dbReference>
<dbReference type="Proteomes" id="UP000008631">
    <property type="component" value="Chromosome"/>
</dbReference>
<dbReference type="PROSITE" id="PS00651">
    <property type="entry name" value="RIBOSOMAL_L9"/>
    <property type="match status" value="1"/>
</dbReference>
<evidence type="ECO:0000313" key="10">
    <source>
        <dbReference type="EMBL" id="ADV63443.1"/>
    </source>
</evidence>
<dbReference type="NCBIfam" id="TIGR00158">
    <property type="entry name" value="L9"/>
    <property type="match status" value="1"/>
</dbReference>
<feature type="domain" description="Ribosomal protein L9" evidence="9">
    <location>
        <begin position="62"/>
        <end position="89"/>
    </location>
</feature>
<dbReference type="RefSeq" id="WP_013565731.1">
    <property type="nucleotide sequence ID" value="NC_014962.1"/>
</dbReference>
<dbReference type="HOGENOM" id="CLU_078938_4_0_0"/>
<evidence type="ECO:0000256" key="3">
    <source>
        <dbReference type="ARBA" id="ARBA00022884"/>
    </source>
</evidence>
<dbReference type="InterPro" id="IPR020594">
    <property type="entry name" value="Ribosomal_bL9_bac/chp"/>
</dbReference>
<dbReference type="Gene3D" id="3.40.5.10">
    <property type="entry name" value="Ribosomal protein L9, N-terminal domain"/>
    <property type="match status" value="1"/>
</dbReference>
<name>E8R1M5_ISOPI</name>
<dbReference type="AlphaFoldDB" id="E8R1M5"/>
<evidence type="ECO:0000256" key="2">
    <source>
        <dbReference type="ARBA" id="ARBA00022730"/>
    </source>
</evidence>
<organism evidence="10 11">
    <name type="scientific">Isosphaera pallida (strain ATCC 43644 / DSM 9630 / IS1B)</name>
    <dbReference type="NCBI Taxonomy" id="575540"/>
    <lineage>
        <taxon>Bacteria</taxon>
        <taxon>Pseudomonadati</taxon>
        <taxon>Planctomycetota</taxon>
        <taxon>Planctomycetia</taxon>
        <taxon>Isosphaerales</taxon>
        <taxon>Isosphaeraceae</taxon>
        <taxon>Isosphaera</taxon>
    </lineage>
</organism>